<dbReference type="AlphaFoldDB" id="A0A8B6D8D9"/>
<proteinExistence type="predicted"/>
<name>A0A8B6D8D9_MYTGA</name>
<evidence type="ECO:0000313" key="3">
    <source>
        <dbReference type="EMBL" id="VDI16602.1"/>
    </source>
</evidence>
<accession>A0A8B6D8D9</accession>
<dbReference type="Proteomes" id="UP000596742">
    <property type="component" value="Unassembled WGS sequence"/>
</dbReference>
<feature type="signal peptide" evidence="2">
    <location>
        <begin position="1"/>
        <end position="18"/>
    </location>
</feature>
<evidence type="ECO:0000256" key="1">
    <source>
        <dbReference type="SAM" id="MobiDB-lite"/>
    </source>
</evidence>
<organism evidence="3 4">
    <name type="scientific">Mytilus galloprovincialis</name>
    <name type="common">Mediterranean mussel</name>
    <dbReference type="NCBI Taxonomy" id="29158"/>
    <lineage>
        <taxon>Eukaryota</taxon>
        <taxon>Metazoa</taxon>
        <taxon>Spiralia</taxon>
        <taxon>Lophotrochozoa</taxon>
        <taxon>Mollusca</taxon>
        <taxon>Bivalvia</taxon>
        <taxon>Autobranchia</taxon>
        <taxon>Pteriomorphia</taxon>
        <taxon>Mytilida</taxon>
        <taxon>Mytiloidea</taxon>
        <taxon>Mytilidae</taxon>
        <taxon>Mytilinae</taxon>
        <taxon>Mytilus</taxon>
    </lineage>
</organism>
<gene>
    <name evidence="3" type="ORF">MGAL_10B068184</name>
</gene>
<feature type="compositionally biased region" description="Basic and acidic residues" evidence="1">
    <location>
        <begin position="357"/>
        <end position="370"/>
    </location>
</feature>
<comment type="caution">
    <text evidence="3">The sequence shown here is derived from an EMBL/GenBank/DDBJ whole genome shotgun (WGS) entry which is preliminary data.</text>
</comment>
<keyword evidence="4" id="KW-1185">Reference proteome</keyword>
<keyword evidence="2" id="KW-0732">Signal</keyword>
<feature type="region of interest" description="Disordered" evidence="1">
    <location>
        <begin position="87"/>
        <end position="116"/>
    </location>
</feature>
<evidence type="ECO:0000256" key="2">
    <source>
        <dbReference type="SAM" id="SignalP"/>
    </source>
</evidence>
<protein>
    <submittedName>
        <fullName evidence="3">Uncharacterized protein</fullName>
    </submittedName>
</protein>
<dbReference type="EMBL" id="UYJE01003106">
    <property type="protein sequence ID" value="VDI16602.1"/>
    <property type="molecule type" value="Genomic_DNA"/>
</dbReference>
<dbReference type="OrthoDB" id="6063099at2759"/>
<feature type="region of interest" description="Disordered" evidence="1">
    <location>
        <begin position="357"/>
        <end position="392"/>
    </location>
</feature>
<feature type="chain" id="PRO_5032976786" evidence="2">
    <location>
        <begin position="19"/>
        <end position="392"/>
    </location>
</feature>
<evidence type="ECO:0000313" key="4">
    <source>
        <dbReference type="Proteomes" id="UP000596742"/>
    </source>
</evidence>
<sequence length="392" mass="44142">MKTFVAVLLGIILNEVLSKPTEKGPHMEPCVDPLNCLHGVLMHGDNEVGDSHKTEDSYLKFKPALETGPKQKSGPQDAEETFHGALMHDDKDHPNKHNEDKTKQPEKPAESFGPKETNKLMHDVMHGDTEKSHDHVHEKIPVEITNKDPSGPPDAGKIMHGVLMHGGENVENHHVHSRPEDTTQKSKGPMDQNTLMHDLMHSGEHVDHSEEKANVPVSPSGPNSETLHGILMHGDSDIGHDHGHDHKESNNVPFKFDIDEIKKLGIDPEILKTVLSEDQEDYSKWQTQKLSDTDDDYYKGTYVSISDSSLADIELMKQRYIKHELNSEEQKEFDAYVNAKDSDLNSDEMASNLDIDSMEHDTGDMHHDLELIGSTQPINEIHSSHKEHKHRR</sequence>
<reference evidence="3" key="1">
    <citation type="submission" date="2018-11" db="EMBL/GenBank/DDBJ databases">
        <authorList>
            <person name="Alioto T."/>
            <person name="Alioto T."/>
        </authorList>
    </citation>
    <scope>NUCLEOTIDE SEQUENCE</scope>
</reference>
<feature type="compositionally biased region" description="Basic and acidic residues" evidence="1">
    <location>
        <begin position="87"/>
        <end position="109"/>
    </location>
</feature>